<evidence type="ECO:0000256" key="1">
    <source>
        <dbReference type="SAM" id="MobiDB-lite"/>
    </source>
</evidence>
<protein>
    <submittedName>
        <fullName evidence="2">Uncharacterized protein</fullName>
    </submittedName>
</protein>
<feature type="compositionally biased region" description="Low complexity" evidence="1">
    <location>
        <begin position="76"/>
        <end position="95"/>
    </location>
</feature>
<sequence>MTPALVAKIAVSVLCTGGAIGYGATEGVRIIREFQTPVTAKSSSEILWEKVKGNKNRFKDFKELSCSYKGMWASLTSSGPTSGSSQGSGTQSISSDDCKNT</sequence>
<reference evidence="2 3" key="1">
    <citation type="journal article" date="2012" name="J. Bacteriol.">
        <title>Genome Sequence of "Candidatus Mycoplasma haemolamae" Strain Purdue, a Red Blood Cell Pathogen of Alpacas (Vicugna pacos) and Llamas (Lama glama).</title>
        <authorList>
            <person name="Guimaraes A.M."/>
            <person name="Toth B."/>
            <person name="Santos A.P."/>
            <person name="do Nascimento N.C."/>
            <person name="Kritchevsky J.E."/>
            <person name="Messick J.B."/>
        </authorList>
    </citation>
    <scope>NUCLEOTIDE SEQUENCE [LARGE SCALE GENOMIC DNA]</scope>
    <source>
        <strain evidence="2 3">Purdue</strain>
    </source>
</reference>
<gene>
    <name evidence="2" type="ordered locus">MHLP_01540</name>
</gene>
<dbReference type="KEGG" id="mhl:MHLP_01540"/>
<name>I7BJ74_MYCHA</name>
<evidence type="ECO:0000313" key="2">
    <source>
        <dbReference type="EMBL" id="AFO51888.1"/>
    </source>
</evidence>
<dbReference type="AlphaFoldDB" id="I7BJ74"/>
<organism evidence="2 3">
    <name type="scientific">Mycoplasma haematolamae (strain Purdue)</name>
    <dbReference type="NCBI Taxonomy" id="1212765"/>
    <lineage>
        <taxon>Bacteria</taxon>
        <taxon>Bacillati</taxon>
        <taxon>Mycoplasmatota</taxon>
        <taxon>Mollicutes</taxon>
        <taxon>Mycoplasmataceae</taxon>
        <taxon>Mycoplasma</taxon>
    </lineage>
</organism>
<accession>I7BJ74</accession>
<feature type="region of interest" description="Disordered" evidence="1">
    <location>
        <begin position="76"/>
        <end position="101"/>
    </location>
</feature>
<reference evidence="3" key="2">
    <citation type="submission" date="2012-07" db="EMBL/GenBank/DDBJ databases">
        <title>Complete genome sequence of 'Candidatus Mycoplasma haemolamae'.</title>
        <authorList>
            <person name="Guimaraes A.M.S."/>
            <person name="Toth B."/>
            <person name="Santos A.P."/>
            <person name="Nascimento N.C."/>
            <person name="Sojka J.E."/>
            <person name="Messick J.B."/>
        </authorList>
    </citation>
    <scope>NUCLEOTIDE SEQUENCE [LARGE SCALE GENOMIC DNA]</scope>
    <source>
        <strain evidence="3">Purdue</strain>
    </source>
</reference>
<evidence type="ECO:0000313" key="3">
    <source>
        <dbReference type="Proteomes" id="UP000006502"/>
    </source>
</evidence>
<proteinExistence type="predicted"/>
<dbReference type="STRING" id="1212765.MHLP_01540"/>
<dbReference type="HOGENOM" id="CLU_2288417_0_0_14"/>
<keyword evidence="3" id="KW-1185">Reference proteome</keyword>
<dbReference type="EMBL" id="CP003731">
    <property type="protein sequence ID" value="AFO51888.1"/>
    <property type="molecule type" value="Genomic_DNA"/>
</dbReference>
<dbReference type="PATRIC" id="fig|1212765.3.peg.344"/>
<dbReference type="Proteomes" id="UP000006502">
    <property type="component" value="Chromosome"/>
</dbReference>